<evidence type="ECO:0000256" key="5">
    <source>
        <dbReference type="ARBA" id="ARBA00022741"/>
    </source>
</evidence>
<dbReference type="Gene3D" id="3.40.1160.10">
    <property type="entry name" value="Acetylglutamate kinase-like"/>
    <property type="match status" value="1"/>
</dbReference>
<evidence type="ECO:0000256" key="8">
    <source>
        <dbReference type="HAMAP-Rule" id="MF_00456"/>
    </source>
</evidence>
<dbReference type="SUPFAM" id="SSF53633">
    <property type="entry name" value="Carbamate kinase-like"/>
    <property type="match status" value="1"/>
</dbReference>
<keyword evidence="6 8" id="KW-0418">Kinase</keyword>
<keyword evidence="2 8" id="KW-0028">Amino-acid biosynthesis</keyword>
<evidence type="ECO:0000259" key="9">
    <source>
        <dbReference type="SMART" id="SM00359"/>
    </source>
</evidence>
<feature type="binding site" evidence="8">
    <location>
        <begin position="215"/>
        <end position="221"/>
    </location>
    <ligand>
        <name>ATP</name>
        <dbReference type="ChEBI" id="CHEBI:30616"/>
    </ligand>
</feature>
<dbReference type="GO" id="GO:0005524">
    <property type="term" value="F:ATP binding"/>
    <property type="evidence" value="ECO:0007669"/>
    <property type="project" value="UniProtKB-KW"/>
</dbReference>
<gene>
    <name evidence="8 10" type="primary">proB</name>
    <name evidence="10" type="ORF">D1639_07735</name>
</gene>
<comment type="function">
    <text evidence="8">Catalyzes the transfer of a phosphate group to glutamate to form L-glutamate 5-phosphate.</text>
</comment>
<evidence type="ECO:0000256" key="4">
    <source>
        <dbReference type="ARBA" id="ARBA00022679"/>
    </source>
</evidence>
<dbReference type="InterPro" id="IPR041739">
    <property type="entry name" value="G5K_ProB"/>
</dbReference>
<dbReference type="CDD" id="cd04242">
    <property type="entry name" value="AAK_G5K_ProB"/>
    <property type="match status" value="1"/>
</dbReference>
<evidence type="ECO:0000256" key="3">
    <source>
        <dbReference type="ARBA" id="ARBA00022650"/>
    </source>
</evidence>
<accession>A0A7C9JNQ1</accession>
<feature type="binding site" evidence="8">
    <location>
        <position position="54"/>
    </location>
    <ligand>
        <name>substrate</name>
    </ligand>
</feature>
<dbReference type="Pfam" id="PF00696">
    <property type="entry name" value="AA_kinase"/>
    <property type="match status" value="1"/>
</dbReference>
<dbReference type="Gene3D" id="2.30.130.10">
    <property type="entry name" value="PUA domain"/>
    <property type="match status" value="1"/>
</dbReference>
<dbReference type="PROSITE" id="PS50890">
    <property type="entry name" value="PUA"/>
    <property type="match status" value="1"/>
</dbReference>
<dbReference type="InterPro" id="IPR011529">
    <property type="entry name" value="Glu_5kinase"/>
</dbReference>
<dbReference type="SMART" id="SM00359">
    <property type="entry name" value="PUA"/>
    <property type="match status" value="1"/>
</dbReference>
<dbReference type="GO" id="GO:0055129">
    <property type="term" value="P:L-proline biosynthetic process"/>
    <property type="evidence" value="ECO:0007669"/>
    <property type="project" value="UniProtKB-UniRule"/>
</dbReference>
<dbReference type="InterPro" id="IPR001057">
    <property type="entry name" value="Glu/AcGlu_kinase"/>
</dbReference>
<dbReference type="CDD" id="cd21157">
    <property type="entry name" value="PUA_G5K"/>
    <property type="match status" value="1"/>
</dbReference>
<dbReference type="PROSITE" id="PS00902">
    <property type="entry name" value="GLUTAMATE_5_KINASE"/>
    <property type="match status" value="1"/>
</dbReference>
<dbReference type="InterPro" id="IPR019797">
    <property type="entry name" value="Glutamate_5-kinase_CS"/>
</dbReference>
<dbReference type="InterPro" id="IPR015947">
    <property type="entry name" value="PUA-like_sf"/>
</dbReference>
<evidence type="ECO:0000256" key="1">
    <source>
        <dbReference type="ARBA" id="ARBA00022490"/>
    </source>
</evidence>
<dbReference type="AlphaFoldDB" id="A0A7C9JNQ1"/>
<dbReference type="NCBIfam" id="TIGR01027">
    <property type="entry name" value="proB"/>
    <property type="match status" value="1"/>
</dbReference>
<organism evidence="10">
    <name type="scientific">Muribaculaceae bacterium Z82</name>
    <dbReference type="NCBI Taxonomy" id="2304548"/>
    <lineage>
        <taxon>Bacteria</taxon>
        <taxon>Pseudomonadati</taxon>
        <taxon>Bacteroidota</taxon>
        <taxon>Bacteroidia</taxon>
        <taxon>Bacteroidales</taxon>
        <taxon>Muribaculaceae</taxon>
    </lineage>
</organism>
<evidence type="ECO:0000313" key="10">
    <source>
        <dbReference type="EMBL" id="NBI34918.1"/>
    </source>
</evidence>
<dbReference type="SUPFAM" id="SSF88697">
    <property type="entry name" value="PUA domain-like"/>
    <property type="match status" value="1"/>
</dbReference>
<feature type="binding site" evidence="8">
    <location>
        <position position="141"/>
    </location>
    <ligand>
        <name>substrate</name>
    </ligand>
</feature>
<dbReference type="InterPro" id="IPR005715">
    <property type="entry name" value="Glu_5kinase/COase_Synthase"/>
</dbReference>
<feature type="binding site" evidence="8">
    <location>
        <position position="153"/>
    </location>
    <ligand>
        <name>substrate</name>
    </ligand>
</feature>
<feature type="binding site" evidence="8">
    <location>
        <position position="14"/>
    </location>
    <ligand>
        <name>ATP</name>
        <dbReference type="ChEBI" id="CHEBI:30616"/>
    </ligand>
</feature>
<dbReference type="PRINTS" id="PR00474">
    <property type="entry name" value="GLU5KINASE"/>
</dbReference>
<comment type="catalytic activity">
    <reaction evidence="8">
        <text>L-glutamate + ATP = L-glutamyl 5-phosphate + ADP</text>
        <dbReference type="Rhea" id="RHEA:14877"/>
        <dbReference type="ChEBI" id="CHEBI:29985"/>
        <dbReference type="ChEBI" id="CHEBI:30616"/>
        <dbReference type="ChEBI" id="CHEBI:58274"/>
        <dbReference type="ChEBI" id="CHEBI:456216"/>
        <dbReference type="EC" id="2.7.2.11"/>
    </reaction>
</comment>
<dbReference type="GO" id="GO:0004349">
    <property type="term" value="F:glutamate 5-kinase activity"/>
    <property type="evidence" value="ECO:0007669"/>
    <property type="project" value="UniProtKB-UniRule"/>
</dbReference>
<evidence type="ECO:0000256" key="7">
    <source>
        <dbReference type="ARBA" id="ARBA00022840"/>
    </source>
</evidence>
<evidence type="ECO:0000256" key="6">
    <source>
        <dbReference type="ARBA" id="ARBA00022777"/>
    </source>
</evidence>
<evidence type="ECO:0000256" key="2">
    <source>
        <dbReference type="ARBA" id="ARBA00022605"/>
    </source>
</evidence>
<dbReference type="PIRSF" id="PIRSF000729">
    <property type="entry name" value="GK"/>
    <property type="match status" value="1"/>
</dbReference>
<comment type="pathway">
    <text evidence="8">Amino-acid biosynthesis; L-proline biosynthesis; L-glutamate 5-semialdehyde from L-glutamate: step 1/2.</text>
</comment>
<feature type="domain" description="PUA" evidence="9">
    <location>
        <begin position="283"/>
        <end position="354"/>
    </location>
</feature>
<comment type="similarity">
    <text evidence="8">Belongs to the glutamate 5-kinase family.</text>
</comment>
<keyword evidence="7 8" id="KW-0067">ATP-binding</keyword>
<feature type="binding site" evidence="8">
    <location>
        <begin position="173"/>
        <end position="174"/>
    </location>
    <ligand>
        <name>ATP</name>
        <dbReference type="ChEBI" id="CHEBI:30616"/>
    </ligand>
</feature>
<dbReference type="InterPro" id="IPR001048">
    <property type="entry name" value="Asp/Glu/Uridylate_kinase"/>
</dbReference>
<comment type="subcellular location">
    <subcellularLocation>
        <location evidence="8">Cytoplasm</location>
    </subcellularLocation>
</comment>
<dbReference type="Pfam" id="PF01472">
    <property type="entry name" value="PUA"/>
    <property type="match status" value="1"/>
</dbReference>
<dbReference type="GO" id="GO:0003723">
    <property type="term" value="F:RNA binding"/>
    <property type="evidence" value="ECO:0007669"/>
    <property type="project" value="InterPro"/>
</dbReference>
<keyword evidence="1 8" id="KW-0963">Cytoplasm</keyword>
<dbReference type="EMBL" id="QWKH01000055">
    <property type="protein sequence ID" value="NBI34918.1"/>
    <property type="molecule type" value="Genomic_DNA"/>
</dbReference>
<dbReference type="HAMAP" id="MF_00456">
    <property type="entry name" value="ProB"/>
    <property type="match status" value="1"/>
</dbReference>
<proteinExistence type="inferred from homology"/>
<protein>
    <recommendedName>
        <fullName evidence="8">Glutamate 5-kinase</fullName>
        <ecNumber evidence="8">2.7.2.11</ecNumber>
    </recommendedName>
    <alternativeName>
        <fullName evidence="8">Gamma-glutamyl kinase</fullName>
        <shortName evidence="8">GK</shortName>
    </alternativeName>
</protein>
<dbReference type="InterPro" id="IPR002478">
    <property type="entry name" value="PUA"/>
</dbReference>
<dbReference type="EC" id="2.7.2.11" evidence="8"/>
<dbReference type="PANTHER" id="PTHR43654:SF1">
    <property type="entry name" value="ISOPENTENYL PHOSPHATE KINASE"/>
    <property type="match status" value="1"/>
</dbReference>
<sequence length="377" mass="39094">MTGEGAAGRRLVVKIGSSTLTTSESSIDYAFLDDLSAQVAAVREAGWQPVIVTSAAIACGLEALGVARRPTDMPSLQAAASVGQSALATAYAEAFAKQGIVTSTVLLTRRDTADRTAYLHARDTFGKLLDWGVVPIVNENDTVSVEQIRFGDNDTLAALAACLIDADLMVILSDIDGLYTANPARDPDARLVERVDRIDGAILASAGGAGSSVGSGGMQTKVKAARVLMAAGIPMVIAYGRRPNVVVDAAAGKGVGTLFAAPERPHEITPRKLWIALGDSARGTVKVDEGAKNALVEHGKSLLAVGVRSVEGSFGLDDIVDVADFSGHVFARGRASAGSDLLELAAGRTREEIAANAILAPLADGPVIHRDELVLFE</sequence>
<keyword evidence="5 8" id="KW-0547">Nucleotide-binding</keyword>
<dbReference type="FunFam" id="3.40.1160.10:FF:000018">
    <property type="entry name" value="Glutamate 5-kinase"/>
    <property type="match status" value="1"/>
</dbReference>
<comment type="caution">
    <text evidence="10">The sequence shown here is derived from an EMBL/GenBank/DDBJ whole genome shotgun (WGS) entry which is preliminary data.</text>
</comment>
<dbReference type="InterPro" id="IPR036393">
    <property type="entry name" value="AceGlu_kinase-like_sf"/>
</dbReference>
<dbReference type="UniPathway" id="UPA00098">
    <property type="reaction ID" value="UER00359"/>
</dbReference>
<keyword evidence="4 8" id="KW-0808">Transferase</keyword>
<name>A0A7C9JNQ1_9BACT</name>
<keyword evidence="3 8" id="KW-0641">Proline biosynthesis</keyword>
<reference evidence="10" key="1">
    <citation type="submission" date="2018-08" db="EMBL/GenBank/DDBJ databases">
        <title>Murine metabolic-syndrome-specific gut microbial biobank.</title>
        <authorList>
            <person name="Liu C."/>
        </authorList>
    </citation>
    <scope>NUCLEOTIDE SEQUENCE [LARGE SCALE GENOMIC DNA]</scope>
    <source>
        <strain evidence="10">Z82</strain>
    </source>
</reference>
<dbReference type="InterPro" id="IPR036974">
    <property type="entry name" value="PUA_sf"/>
</dbReference>
<dbReference type="PANTHER" id="PTHR43654">
    <property type="entry name" value="GLUTAMATE 5-KINASE"/>
    <property type="match status" value="1"/>
</dbReference>
<dbReference type="GO" id="GO:0005829">
    <property type="term" value="C:cytosol"/>
    <property type="evidence" value="ECO:0007669"/>
    <property type="project" value="TreeGrafter"/>
</dbReference>